<name>A0AAW1RPD4_9CHLO</name>
<dbReference type="Pfam" id="PF03348">
    <property type="entry name" value="Serinc"/>
    <property type="match status" value="1"/>
</dbReference>
<evidence type="ECO:0000256" key="5">
    <source>
        <dbReference type="ARBA" id="ARBA00023136"/>
    </source>
</evidence>
<proteinExistence type="inferred from homology"/>
<dbReference type="Proteomes" id="UP001445335">
    <property type="component" value="Unassembled WGS sequence"/>
</dbReference>
<comment type="subcellular location">
    <subcellularLocation>
        <location evidence="1">Membrane</location>
        <topology evidence="1">Multi-pass membrane protein</topology>
    </subcellularLocation>
</comment>
<evidence type="ECO:0008006" key="9">
    <source>
        <dbReference type="Google" id="ProtNLM"/>
    </source>
</evidence>
<dbReference type="InterPro" id="IPR005016">
    <property type="entry name" value="TDE1/TMS"/>
</dbReference>
<organism evidence="7 8">
    <name type="scientific">Elliptochloris bilobata</name>
    <dbReference type="NCBI Taxonomy" id="381761"/>
    <lineage>
        <taxon>Eukaryota</taxon>
        <taxon>Viridiplantae</taxon>
        <taxon>Chlorophyta</taxon>
        <taxon>core chlorophytes</taxon>
        <taxon>Trebouxiophyceae</taxon>
        <taxon>Trebouxiophyceae incertae sedis</taxon>
        <taxon>Elliptochloris clade</taxon>
        <taxon>Elliptochloris</taxon>
    </lineage>
</organism>
<feature type="transmembrane region" description="Helical" evidence="6">
    <location>
        <begin position="185"/>
        <end position="211"/>
    </location>
</feature>
<feature type="transmembrane region" description="Helical" evidence="6">
    <location>
        <begin position="6"/>
        <end position="25"/>
    </location>
</feature>
<feature type="transmembrane region" description="Helical" evidence="6">
    <location>
        <begin position="126"/>
        <end position="147"/>
    </location>
</feature>
<reference evidence="7 8" key="1">
    <citation type="journal article" date="2024" name="Nat. Commun.">
        <title>Phylogenomics reveals the evolutionary origins of lichenization in chlorophyte algae.</title>
        <authorList>
            <person name="Puginier C."/>
            <person name="Libourel C."/>
            <person name="Otte J."/>
            <person name="Skaloud P."/>
            <person name="Haon M."/>
            <person name="Grisel S."/>
            <person name="Petersen M."/>
            <person name="Berrin J.G."/>
            <person name="Delaux P.M."/>
            <person name="Dal Grande F."/>
            <person name="Keller J."/>
        </authorList>
    </citation>
    <scope>NUCLEOTIDE SEQUENCE [LARGE SCALE GENOMIC DNA]</scope>
    <source>
        <strain evidence="7 8">SAG 245.80</strain>
    </source>
</reference>
<evidence type="ECO:0000256" key="2">
    <source>
        <dbReference type="ARBA" id="ARBA00006665"/>
    </source>
</evidence>
<evidence type="ECO:0000313" key="8">
    <source>
        <dbReference type="Proteomes" id="UP001445335"/>
    </source>
</evidence>
<feature type="transmembrane region" description="Helical" evidence="6">
    <location>
        <begin position="153"/>
        <end position="173"/>
    </location>
</feature>
<keyword evidence="8" id="KW-1185">Reference proteome</keyword>
<keyword evidence="4 6" id="KW-1133">Transmembrane helix</keyword>
<feature type="transmembrane region" description="Helical" evidence="6">
    <location>
        <begin position="288"/>
        <end position="308"/>
    </location>
</feature>
<sequence>MFAFTWVGSALASCAATCACHACTFASKEVMRRSARLAYCALFMLAMVLAWILRDFAKPLIDKLPWIVHAGGGDPSERWYGQQAVYRVSLGNFLFFGLMALAMVGVRLKSDKRDQYLQHGGWFVKIALWLLFNVLAFFLPVGMVNAYGWVARAGSALFLCVQILMLLDFMVSWNDAWVDQEDNRLLWALLGITAGAYVGVVVIAGLLFYFFNPAGAGDCSLNISIVATTLVLALLVSAVSMSPYARNGSLFPAAVVSLYCSYLAYSALVSEPHDYACNGVGRKLTAASASTLVAGMALALLAVVWSALRAGSNTALFRLGLDEAGAVGGAGGASQPLVDDEEGRAFVQEEGTSAGLDGAARMTRGARTANEASAAELAPVTYNYAFFHLIFALASTYIAMLMTGWGTGADEKDFVDVGWGSVGVKLATQWATAGAYAWMLLAPALMPEREFL</sequence>
<protein>
    <recommendedName>
        <fullName evidence="9">Serine incorporator</fullName>
    </recommendedName>
</protein>
<keyword evidence="3 6" id="KW-0812">Transmembrane</keyword>
<evidence type="ECO:0000256" key="1">
    <source>
        <dbReference type="ARBA" id="ARBA00004141"/>
    </source>
</evidence>
<feature type="transmembrane region" description="Helical" evidence="6">
    <location>
        <begin position="249"/>
        <end position="268"/>
    </location>
</feature>
<keyword evidence="5 6" id="KW-0472">Membrane</keyword>
<comment type="caution">
    <text evidence="7">The sequence shown here is derived from an EMBL/GenBank/DDBJ whole genome shotgun (WGS) entry which is preliminary data.</text>
</comment>
<evidence type="ECO:0000256" key="6">
    <source>
        <dbReference type="SAM" id="Phobius"/>
    </source>
</evidence>
<feature type="transmembrane region" description="Helical" evidence="6">
    <location>
        <begin position="386"/>
        <end position="407"/>
    </location>
</feature>
<dbReference type="PANTHER" id="PTHR10383">
    <property type="entry name" value="SERINE INCORPORATOR"/>
    <property type="match status" value="1"/>
</dbReference>
<evidence type="ECO:0000256" key="4">
    <source>
        <dbReference type="ARBA" id="ARBA00022989"/>
    </source>
</evidence>
<feature type="transmembrane region" description="Helical" evidence="6">
    <location>
        <begin position="223"/>
        <end position="242"/>
    </location>
</feature>
<feature type="transmembrane region" description="Helical" evidence="6">
    <location>
        <begin position="84"/>
        <end position="106"/>
    </location>
</feature>
<evidence type="ECO:0000313" key="7">
    <source>
        <dbReference type="EMBL" id="KAK9835016.1"/>
    </source>
</evidence>
<evidence type="ECO:0000256" key="3">
    <source>
        <dbReference type="ARBA" id="ARBA00022692"/>
    </source>
</evidence>
<feature type="transmembrane region" description="Helical" evidence="6">
    <location>
        <begin position="37"/>
        <end position="54"/>
    </location>
</feature>
<dbReference type="GO" id="GO:0016020">
    <property type="term" value="C:membrane"/>
    <property type="evidence" value="ECO:0007669"/>
    <property type="project" value="UniProtKB-SubCell"/>
</dbReference>
<gene>
    <name evidence="7" type="ORF">WJX81_004736</name>
</gene>
<dbReference type="AlphaFoldDB" id="A0AAW1RPD4"/>
<comment type="similarity">
    <text evidence="2">Belongs to the TDE1 family.</text>
</comment>
<dbReference type="EMBL" id="JALJOU010000030">
    <property type="protein sequence ID" value="KAK9835016.1"/>
    <property type="molecule type" value="Genomic_DNA"/>
</dbReference>
<dbReference type="PANTHER" id="PTHR10383:SF9">
    <property type="entry name" value="SERINE INCORPORATOR, ISOFORM F"/>
    <property type="match status" value="1"/>
</dbReference>
<feature type="transmembrane region" description="Helical" evidence="6">
    <location>
        <begin position="427"/>
        <end position="446"/>
    </location>
</feature>
<accession>A0AAW1RPD4</accession>